<dbReference type="Proteomes" id="UP000076842">
    <property type="component" value="Unassembled WGS sequence"/>
</dbReference>
<name>A0A165GRM9_9BASI</name>
<reference evidence="2 3" key="1">
    <citation type="journal article" date="2016" name="Mol. Biol. Evol.">
        <title>Comparative Genomics of Early-Diverging Mushroom-Forming Fungi Provides Insights into the Origins of Lignocellulose Decay Capabilities.</title>
        <authorList>
            <person name="Nagy L.G."/>
            <person name="Riley R."/>
            <person name="Tritt A."/>
            <person name="Adam C."/>
            <person name="Daum C."/>
            <person name="Floudas D."/>
            <person name="Sun H."/>
            <person name="Yadav J.S."/>
            <person name="Pangilinan J."/>
            <person name="Larsson K.H."/>
            <person name="Matsuura K."/>
            <person name="Barry K."/>
            <person name="Labutti K."/>
            <person name="Kuo R."/>
            <person name="Ohm R.A."/>
            <person name="Bhattacharya S.S."/>
            <person name="Shirouzu T."/>
            <person name="Yoshinaga Y."/>
            <person name="Martin F.M."/>
            <person name="Grigoriev I.V."/>
            <person name="Hibbett D.S."/>
        </authorList>
    </citation>
    <scope>NUCLEOTIDE SEQUENCE [LARGE SCALE GENOMIC DNA]</scope>
    <source>
        <strain evidence="2 3">HHB12733</strain>
    </source>
</reference>
<organism evidence="2 3">
    <name type="scientific">Calocera cornea HHB12733</name>
    <dbReference type="NCBI Taxonomy" id="1353952"/>
    <lineage>
        <taxon>Eukaryota</taxon>
        <taxon>Fungi</taxon>
        <taxon>Dikarya</taxon>
        <taxon>Basidiomycota</taxon>
        <taxon>Agaricomycotina</taxon>
        <taxon>Dacrymycetes</taxon>
        <taxon>Dacrymycetales</taxon>
        <taxon>Dacrymycetaceae</taxon>
        <taxon>Calocera</taxon>
    </lineage>
</organism>
<evidence type="ECO:0000256" key="1">
    <source>
        <dbReference type="SAM" id="SignalP"/>
    </source>
</evidence>
<feature type="signal peptide" evidence="1">
    <location>
        <begin position="1"/>
        <end position="18"/>
    </location>
</feature>
<keyword evidence="1" id="KW-0732">Signal</keyword>
<proteinExistence type="predicted"/>
<sequence length="213" mass="22076">MLSLVLVAVLTATAQALAVPPAERDTLPIYLASASDSTHMLGFIRADLSEGTFVTTPSLTGMMDGGLSCPGPKPFNVKNANPDTYQWLVGVTQLGVDMGPGNPNYALLTTGTGSGRTNAWTDATGTLPFVSQAIGLTTMGPRLGTDTGNVTLTWTNASGAYGGVVPLTAFITPGGSVGVTGDFLMFQIDSGLDIHPENCVEVIFQTIQERPVP</sequence>
<keyword evidence="3" id="KW-1185">Reference proteome</keyword>
<gene>
    <name evidence="2" type="ORF">CALCODRAFT_516896</name>
</gene>
<feature type="chain" id="PRO_5007858268" evidence="1">
    <location>
        <begin position="19"/>
        <end position="213"/>
    </location>
</feature>
<dbReference type="InParanoid" id="A0A165GRM9"/>
<evidence type="ECO:0000313" key="2">
    <source>
        <dbReference type="EMBL" id="KZT58388.1"/>
    </source>
</evidence>
<protein>
    <submittedName>
        <fullName evidence="2">Uncharacterized protein</fullName>
    </submittedName>
</protein>
<accession>A0A165GRM9</accession>
<evidence type="ECO:0000313" key="3">
    <source>
        <dbReference type="Proteomes" id="UP000076842"/>
    </source>
</evidence>
<dbReference type="AlphaFoldDB" id="A0A165GRM9"/>
<dbReference type="EMBL" id="KV423952">
    <property type="protein sequence ID" value="KZT58388.1"/>
    <property type="molecule type" value="Genomic_DNA"/>
</dbReference>